<feature type="compositionally biased region" description="Basic and acidic residues" evidence="4">
    <location>
        <begin position="10"/>
        <end position="20"/>
    </location>
</feature>
<dbReference type="PANTHER" id="PTHR46380:SF2">
    <property type="entry name" value="CYCLIN-D-BINDING MYB-LIKE TRANSCRIPTION FACTOR 1"/>
    <property type="match status" value="1"/>
</dbReference>
<feature type="domain" description="Myb-like" evidence="5">
    <location>
        <begin position="814"/>
        <end position="892"/>
    </location>
</feature>
<feature type="compositionally biased region" description="Basic and acidic residues" evidence="4">
    <location>
        <begin position="624"/>
        <end position="635"/>
    </location>
</feature>
<comment type="subcellular location">
    <subcellularLocation>
        <location evidence="1">Nucleus</location>
    </subcellularLocation>
</comment>
<feature type="compositionally biased region" description="Polar residues" evidence="4">
    <location>
        <begin position="907"/>
        <end position="919"/>
    </location>
</feature>
<keyword evidence="7" id="KW-1185">Reference proteome</keyword>
<evidence type="ECO:0000313" key="7">
    <source>
        <dbReference type="Proteomes" id="UP000283895"/>
    </source>
</evidence>
<dbReference type="GO" id="GO:0000976">
    <property type="term" value="F:transcription cis-regulatory region binding"/>
    <property type="evidence" value="ECO:0007669"/>
    <property type="project" value="TreeGrafter"/>
</dbReference>
<dbReference type="InterPro" id="IPR001005">
    <property type="entry name" value="SANT/Myb"/>
</dbReference>
<feature type="region of interest" description="Disordered" evidence="4">
    <location>
        <begin position="1076"/>
        <end position="1173"/>
    </location>
</feature>
<dbReference type="OrthoDB" id="39591at2759"/>
<dbReference type="SMART" id="SM00717">
    <property type="entry name" value="SANT"/>
    <property type="match status" value="3"/>
</dbReference>
<dbReference type="PANTHER" id="PTHR46380">
    <property type="entry name" value="CYCLIN-D-BINDING MYB-LIKE TRANSCRIPTION FACTOR 1"/>
    <property type="match status" value="1"/>
</dbReference>
<dbReference type="Proteomes" id="UP000283895">
    <property type="component" value="Unassembled WGS sequence"/>
</dbReference>
<feature type="compositionally biased region" description="Polar residues" evidence="4">
    <location>
        <begin position="611"/>
        <end position="623"/>
    </location>
</feature>
<evidence type="ECO:0000259" key="5">
    <source>
        <dbReference type="PROSITE" id="PS50090"/>
    </source>
</evidence>
<evidence type="ECO:0000256" key="1">
    <source>
        <dbReference type="ARBA" id="ARBA00004123"/>
    </source>
</evidence>
<dbReference type="Gene3D" id="1.10.10.60">
    <property type="entry name" value="Homeodomain-like"/>
    <property type="match status" value="2"/>
</dbReference>
<gene>
    <name evidence="6" type="ORF">VMCG_03944</name>
</gene>
<organism evidence="6 7">
    <name type="scientific">Cytospora schulzeri</name>
    <dbReference type="NCBI Taxonomy" id="448051"/>
    <lineage>
        <taxon>Eukaryota</taxon>
        <taxon>Fungi</taxon>
        <taxon>Dikarya</taxon>
        <taxon>Ascomycota</taxon>
        <taxon>Pezizomycotina</taxon>
        <taxon>Sordariomycetes</taxon>
        <taxon>Sordariomycetidae</taxon>
        <taxon>Diaporthales</taxon>
        <taxon>Cytosporaceae</taxon>
        <taxon>Cytospora</taxon>
    </lineage>
</organism>
<dbReference type="PROSITE" id="PS50090">
    <property type="entry name" value="MYB_LIKE"/>
    <property type="match status" value="2"/>
</dbReference>
<feature type="compositionally biased region" description="Basic and acidic residues" evidence="4">
    <location>
        <begin position="1036"/>
        <end position="1046"/>
    </location>
</feature>
<feature type="compositionally biased region" description="Low complexity" evidence="4">
    <location>
        <begin position="407"/>
        <end position="421"/>
    </location>
</feature>
<feature type="compositionally biased region" description="Basic residues" evidence="4">
    <location>
        <begin position="65"/>
        <end position="74"/>
    </location>
</feature>
<feature type="compositionally biased region" description="Basic residues" evidence="4">
    <location>
        <begin position="638"/>
        <end position="647"/>
    </location>
</feature>
<protein>
    <recommendedName>
        <fullName evidence="5">Myb-like domain-containing protein</fullName>
    </recommendedName>
</protein>
<feature type="compositionally biased region" description="Acidic residues" evidence="4">
    <location>
        <begin position="498"/>
        <end position="508"/>
    </location>
</feature>
<feature type="compositionally biased region" description="Polar residues" evidence="4">
    <location>
        <begin position="261"/>
        <end position="274"/>
    </location>
</feature>
<feature type="region of interest" description="Disordered" evidence="4">
    <location>
        <begin position="1"/>
        <end position="233"/>
    </location>
</feature>
<dbReference type="GO" id="GO:0003700">
    <property type="term" value="F:DNA-binding transcription factor activity"/>
    <property type="evidence" value="ECO:0007669"/>
    <property type="project" value="TreeGrafter"/>
</dbReference>
<feature type="domain" description="Myb-like" evidence="5">
    <location>
        <begin position="767"/>
        <end position="811"/>
    </location>
</feature>
<feature type="compositionally biased region" description="Basic residues" evidence="4">
    <location>
        <begin position="193"/>
        <end position="204"/>
    </location>
</feature>
<dbReference type="Pfam" id="PF00249">
    <property type="entry name" value="Myb_DNA-binding"/>
    <property type="match status" value="1"/>
</dbReference>
<comment type="caution">
    <text evidence="6">The sequence shown here is derived from an EMBL/GenBank/DDBJ whole genome shotgun (WGS) entry which is preliminary data.</text>
</comment>
<dbReference type="GO" id="GO:0005634">
    <property type="term" value="C:nucleus"/>
    <property type="evidence" value="ECO:0007669"/>
    <property type="project" value="UniProtKB-SubCell"/>
</dbReference>
<dbReference type="SUPFAM" id="SSF46689">
    <property type="entry name" value="Homeodomain-like"/>
    <property type="match status" value="1"/>
</dbReference>
<keyword evidence="2" id="KW-0238">DNA-binding</keyword>
<evidence type="ECO:0000256" key="2">
    <source>
        <dbReference type="ARBA" id="ARBA00023125"/>
    </source>
</evidence>
<dbReference type="STRING" id="356882.A0A423WVB7"/>
<feature type="compositionally biased region" description="Low complexity" evidence="4">
    <location>
        <begin position="386"/>
        <end position="395"/>
    </location>
</feature>
<dbReference type="CDD" id="cd00167">
    <property type="entry name" value="SANT"/>
    <property type="match status" value="1"/>
</dbReference>
<reference evidence="6 7" key="1">
    <citation type="submission" date="2015-09" db="EMBL/GenBank/DDBJ databases">
        <title>Host preference determinants of Valsa canker pathogens revealed by comparative genomics.</title>
        <authorList>
            <person name="Yin Z."/>
            <person name="Huang L."/>
        </authorList>
    </citation>
    <scope>NUCLEOTIDE SEQUENCE [LARGE SCALE GENOMIC DNA]</scope>
    <source>
        <strain evidence="6 7">03-1</strain>
    </source>
</reference>
<feature type="compositionally biased region" description="Basic residues" evidence="4">
    <location>
        <begin position="478"/>
        <end position="491"/>
    </location>
</feature>
<feature type="compositionally biased region" description="Basic and acidic residues" evidence="4">
    <location>
        <begin position="154"/>
        <end position="166"/>
    </location>
</feature>
<feature type="compositionally biased region" description="Basic and acidic residues" evidence="4">
    <location>
        <begin position="317"/>
        <end position="327"/>
    </location>
</feature>
<dbReference type="InterPro" id="IPR051651">
    <property type="entry name" value="DMTF1_DNA-bind_reg"/>
</dbReference>
<evidence type="ECO:0000313" key="6">
    <source>
        <dbReference type="EMBL" id="ROW07203.1"/>
    </source>
</evidence>
<evidence type="ECO:0000256" key="3">
    <source>
        <dbReference type="ARBA" id="ARBA00023242"/>
    </source>
</evidence>
<feature type="compositionally biased region" description="Basic residues" evidence="4">
    <location>
        <begin position="1107"/>
        <end position="1121"/>
    </location>
</feature>
<proteinExistence type="predicted"/>
<accession>A0A423WVB7</accession>
<dbReference type="AlphaFoldDB" id="A0A423WVB7"/>
<feature type="compositionally biased region" description="Basic and acidic residues" evidence="4">
    <location>
        <begin position="1135"/>
        <end position="1159"/>
    </location>
</feature>
<feature type="compositionally biased region" description="Basic and acidic residues" evidence="4">
    <location>
        <begin position="428"/>
        <end position="443"/>
    </location>
</feature>
<keyword evidence="3" id="KW-0539">Nucleus</keyword>
<feature type="compositionally biased region" description="Polar residues" evidence="4">
    <location>
        <begin position="574"/>
        <end position="586"/>
    </location>
</feature>
<feature type="region of interest" description="Disordered" evidence="4">
    <location>
        <begin position="900"/>
        <end position="926"/>
    </location>
</feature>
<dbReference type="InterPro" id="IPR009057">
    <property type="entry name" value="Homeodomain-like_sf"/>
</dbReference>
<name>A0A423WVB7_9PEZI</name>
<feature type="region of interest" description="Disordered" evidence="4">
    <location>
        <begin position="1035"/>
        <end position="1061"/>
    </location>
</feature>
<evidence type="ECO:0000256" key="4">
    <source>
        <dbReference type="SAM" id="MobiDB-lite"/>
    </source>
</evidence>
<dbReference type="EMBL" id="LKEA01000008">
    <property type="protein sequence ID" value="ROW07203.1"/>
    <property type="molecule type" value="Genomic_DNA"/>
</dbReference>
<sequence>MGNESSQADKTGEVYQRDGKLIGPAMSPTPSLGQRSDSGRVIGPSMSPLPSDGETSRQIHTSPKSSKKKKKRQRKGIDAITSPESGAADIGAIPGDEGDVVHGSTKNTKKKTKVQKVGGELEGDEMVLEVTPSEAQSRVVGETPQSKRKSRKLAKLDAAHDEDIPDHSGLQEQELAQSEPHPEPEVMQSPQSSKKKRPRNKKRSDLRSPQAPHPVSHAMGGSPPSAQQPVVNGLLDYESDLVVDAEEEVIPSSIPHDQRRGSTGFQPSGSPPEQSRTERLANDEDDREEEPSHAQFAGTAVPGGDLDQDDLNQEDSQWLHKRDIRFDSDEEPITDTRTSQEREDDAALPDLQPSQVKSEPAHPDSEAESESPSAARLERLERSRSRSMSRASASRLADEDLGLSARSSSPKFTSGPSSTGSNVSIPARVEDYEARPGSRDSTRSRSSWSSRNHAQPNGGVMDIDQNVDQPVTGSPPRKPTKHTKMARKKTANPKIYEMDIDNNAEEPDQNGGADGVNPEVEEATQQDGPQVPLGGAYGQETVSQPKKAKKRRLQPKMSVSLSQLEGNDVDGEGENQSRLPSFSQNSKLKDVMRGGSNEPAESEAGEELLSTGRNPAILQTQSRLPEKDKKADDAPLPKPKKAKRKRRNDASEDELETLMARNASKSLGLSDDENIRSAKRKRLTNGQKADGRWTAEELQALDDVVHGFEVAHGMTQSEINAMIHMRPDRANAMHQEFWNKADMAVPRRTRKQIVERARRLYHNFAGRGQWSEEQKQELHELFEKHGKRFAEISAMINRDQKDIRDYWRNQYLVHETQIKARWSQEETDRLKEVVEEALNKIRIMREDNDQFRPRPRTNGFDDEALLDWEQISAAMNLTRSRQQCKWKWTDLKEKGVAGDDTCLLPKQPSQKSSNGTSEELANAREGCRKMSTEEKLQLIEAIHDCGASEDGHIRWNNLVNERFRTKWHRPILKLVWYRLRQAVPDYDQQGVQSNARFLLNYYNTQQSLPEVGDHRADEKVEEMVISRKPGSRIWKKLSDKPRAARERLRRSNSMASCASSRGGRLVSSQILRIAGSDDENNDADRTSGLRSDSVDLGLDGDEERGRRSTGKKRGAPRSSRKHRDDIVPIRIPSHLKGEAAKKALEEARRRAYRTKEAKKGARSASVAVESDSE</sequence>
<feature type="region of interest" description="Disordered" evidence="4">
    <location>
        <begin position="246"/>
        <end position="673"/>
    </location>
</feature>